<organism evidence="1 2">
    <name type="scientific">Roseospira visakhapatnamensis</name>
    <dbReference type="NCBI Taxonomy" id="390880"/>
    <lineage>
        <taxon>Bacteria</taxon>
        <taxon>Pseudomonadati</taxon>
        <taxon>Pseudomonadota</taxon>
        <taxon>Alphaproteobacteria</taxon>
        <taxon>Rhodospirillales</taxon>
        <taxon>Rhodospirillaceae</taxon>
        <taxon>Roseospira</taxon>
    </lineage>
</organism>
<protein>
    <submittedName>
        <fullName evidence="1">Uncharacterized protein</fullName>
    </submittedName>
</protein>
<evidence type="ECO:0000313" key="1">
    <source>
        <dbReference type="EMBL" id="MBB4266299.1"/>
    </source>
</evidence>
<comment type="caution">
    <text evidence="1">The sequence shown here is derived from an EMBL/GenBank/DDBJ whole genome shotgun (WGS) entry which is preliminary data.</text>
</comment>
<evidence type="ECO:0000313" key="2">
    <source>
        <dbReference type="Proteomes" id="UP000554286"/>
    </source>
</evidence>
<reference evidence="1 2" key="1">
    <citation type="submission" date="2020-08" db="EMBL/GenBank/DDBJ databases">
        <title>Genome sequencing of Purple Non-Sulfur Bacteria from various extreme environments.</title>
        <authorList>
            <person name="Mayer M."/>
        </authorList>
    </citation>
    <scope>NUCLEOTIDE SEQUENCE [LARGE SCALE GENOMIC DNA]</scope>
    <source>
        <strain evidence="1 2">JA131</strain>
    </source>
</reference>
<accession>A0A7W6W9U1</accession>
<sequence>MDILALNALQTALGQHTPYNALFPARPVFAYHQAAAGGYSGMTSVYAAQALTPMRSFYLSGSNYPGHPTGHAVWGQSEVNGTNRNFSGHASEQPKNNNLNPNNGLNGLCTHTNTVCFANLDIDEEHGAVPRYYSQYQDYARYHGVVLGEPGGGRGGVPLYRQGLELGVRNAEIWLSWAGNVASPLIPSGVPWFSWTDLAGLQRHPGGQTTNQGMICYNRVNDTVALMENAGTNAWRLHVFRDLPAKIRPDDAAHLKALLEGAIAGSGGSSYETVDITWQSHGTNEWRYRPRVIYCDDHTVWLVAKEINSSLRLGRIVFDGDGARVFEAVDNRGLTTSYGSDQNGYAATRHMMSDDQTVVAVFTNYYYYLSGFVGYFLKRESAAQGAYCYYSQNDSAYGWSIAPFGGPHFVLDQNANADGSTQRLYGAFLPDTAFTGGGLSVSGNITTVFGYSTGTNYGGSMVVKVKPALFRTTEYKEIHG</sequence>
<name>A0A7W6W9U1_9PROT</name>
<proteinExistence type="predicted"/>
<keyword evidence="2" id="KW-1185">Reference proteome</keyword>
<dbReference type="EMBL" id="JACIGK010000012">
    <property type="protein sequence ID" value="MBB4266299.1"/>
    <property type="molecule type" value="Genomic_DNA"/>
</dbReference>
<dbReference type="AlphaFoldDB" id="A0A7W6W9U1"/>
<gene>
    <name evidence="1" type="ORF">GGD89_001930</name>
</gene>
<dbReference type="Proteomes" id="UP000554286">
    <property type="component" value="Unassembled WGS sequence"/>
</dbReference>
<dbReference type="RefSeq" id="WP_184044528.1">
    <property type="nucleotide sequence ID" value="NZ_JACIGK010000012.1"/>
</dbReference>